<feature type="compositionally biased region" description="Basic residues" evidence="1">
    <location>
        <begin position="295"/>
        <end position="306"/>
    </location>
</feature>
<dbReference type="Proteomes" id="UP000001357">
    <property type="component" value="Unassembled WGS sequence"/>
</dbReference>
<dbReference type="EMBL" id="CH991546">
    <property type="protein sequence ID" value="EDQ90970.1"/>
    <property type="molecule type" value="Genomic_DNA"/>
</dbReference>
<feature type="compositionally biased region" description="Polar residues" evidence="1">
    <location>
        <begin position="307"/>
        <end position="324"/>
    </location>
</feature>
<feature type="region of interest" description="Disordered" evidence="1">
    <location>
        <begin position="278"/>
        <end position="357"/>
    </location>
</feature>
<dbReference type="AlphaFoldDB" id="A9UUV0"/>
<evidence type="ECO:0000256" key="2">
    <source>
        <dbReference type="SAM" id="Phobius"/>
    </source>
</evidence>
<keyword evidence="4" id="KW-1185">Reference proteome</keyword>
<dbReference type="InParanoid" id="A9UUV0"/>
<dbReference type="KEGG" id="mbr:MONBRDRAFT_6636"/>
<organism evidence="3 4">
    <name type="scientific">Monosiga brevicollis</name>
    <name type="common">Choanoflagellate</name>
    <dbReference type="NCBI Taxonomy" id="81824"/>
    <lineage>
        <taxon>Eukaryota</taxon>
        <taxon>Choanoflagellata</taxon>
        <taxon>Craspedida</taxon>
        <taxon>Salpingoecidae</taxon>
        <taxon>Monosiga</taxon>
    </lineage>
</organism>
<feature type="compositionally biased region" description="Polar residues" evidence="1">
    <location>
        <begin position="165"/>
        <end position="174"/>
    </location>
</feature>
<accession>A9UUV0</accession>
<feature type="compositionally biased region" description="Low complexity" evidence="1">
    <location>
        <begin position="278"/>
        <end position="294"/>
    </location>
</feature>
<feature type="compositionally biased region" description="Polar residues" evidence="1">
    <location>
        <begin position="338"/>
        <end position="351"/>
    </location>
</feature>
<feature type="transmembrane region" description="Helical" evidence="2">
    <location>
        <begin position="25"/>
        <end position="45"/>
    </location>
</feature>
<evidence type="ECO:0000256" key="1">
    <source>
        <dbReference type="SAM" id="MobiDB-lite"/>
    </source>
</evidence>
<dbReference type="GeneID" id="5889550"/>
<proteinExistence type="predicted"/>
<gene>
    <name evidence="3" type="ORF">MONBRDRAFT_6636</name>
</gene>
<reference evidence="3 4" key="1">
    <citation type="journal article" date="2008" name="Nature">
        <title>The genome of the choanoflagellate Monosiga brevicollis and the origin of metazoans.</title>
        <authorList>
            <consortium name="JGI Sequencing"/>
            <person name="King N."/>
            <person name="Westbrook M.J."/>
            <person name="Young S.L."/>
            <person name="Kuo A."/>
            <person name="Abedin M."/>
            <person name="Chapman J."/>
            <person name="Fairclough S."/>
            <person name="Hellsten U."/>
            <person name="Isogai Y."/>
            <person name="Letunic I."/>
            <person name="Marr M."/>
            <person name="Pincus D."/>
            <person name="Putnam N."/>
            <person name="Rokas A."/>
            <person name="Wright K.J."/>
            <person name="Zuzow R."/>
            <person name="Dirks W."/>
            <person name="Good M."/>
            <person name="Goodstein D."/>
            <person name="Lemons D."/>
            <person name="Li W."/>
            <person name="Lyons J.B."/>
            <person name="Morris A."/>
            <person name="Nichols S."/>
            <person name="Richter D.J."/>
            <person name="Salamov A."/>
            <person name="Bork P."/>
            <person name="Lim W.A."/>
            <person name="Manning G."/>
            <person name="Miller W.T."/>
            <person name="McGinnis W."/>
            <person name="Shapiro H."/>
            <person name="Tjian R."/>
            <person name="Grigoriev I.V."/>
            <person name="Rokhsar D."/>
        </authorList>
    </citation>
    <scope>NUCLEOTIDE SEQUENCE [LARGE SCALE GENOMIC DNA]</scope>
    <source>
        <strain evidence="4">MX1 / ATCC 50154</strain>
    </source>
</reference>
<dbReference type="RefSeq" id="XP_001744267.1">
    <property type="nucleotide sequence ID" value="XM_001744215.1"/>
</dbReference>
<sequence length="455" mass="48991">MAATKNGHRTRTHRSRQPTSLDKRAFWLGGSAATVTTIMVLILSLDPQRDNLDAIDLAPILAQENLEALHIQQHPRRDSEKTRDQTAKAIVRVFPRRLVSPAAPITNNTTKLDHTKPKPPAALTPAVIRLPESEEVPLETASPSMPSPSMATVSFTEADAAALTSKAQVVQQSKRPTKQRRRSRLDSGIEATDESTAQECSRSSAPAQVACVSTNKCNASPRPNSPADASEGDWMAPRRGRATLPLSIAVQHRCPVSVSTREAILPSHAQANDMDSMSHMSFESASSSANTLSHANRRRARVRQRTHAGQSTRMHSARSASPPTQRARPSRKAPAPSHTLTSRQDSGAGSSDETDASPVATTKVLAQLEAALSAPEFVPHNSTYLHVEPANQFVVNMPMSPYGTLVFDPASGTWLQLIDQSFMWPYPCAPHTLKSSCPDEPGVMGAGSIATMGSP</sequence>
<protein>
    <submittedName>
        <fullName evidence="3">Uncharacterized protein</fullName>
    </submittedName>
</protein>
<name>A9UUV0_MONBE</name>
<feature type="region of interest" description="Disordered" evidence="1">
    <location>
        <begin position="165"/>
        <end position="235"/>
    </location>
</feature>
<evidence type="ECO:0000313" key="3">
    <source>
        <dbReference type="EMBL" id="EDQ90970.1"/>
    </source>
</evidence>
<keyword evidence="2" id="KW-0472">Membrane</keyword>
<keyword evidence="2" id="KW-0812">Transmembrane</keyword>
<feature type="compositionally biased region" description="Polar residues" evidence="1">
    <location>
        <begin position="194"/>
        <end position="222"/>
    </location>
</feature>
<evidence type="ECO:0000313" key="4">
    <source>
        <dbReference type="Proteomes" id="UP000001357"/>
    </source>
</evidence>
<keyword evidence="2" id="KW-1133">Transmembrane helix</keyword>